<reference evidence="2 3" key="1">
    <citation type="submission" date="2015-08" db="EMBL/GenBank/DDBJ databases">
        <title>Complete genome sequence of Lactobacillus helveticus CAUH18, a probiotic strain originated from koumiss.</title>
        <authorList>
            <person name="Yang Y."/>
            <person name="Hao Y."/>
        </authorList>
    </citation>
    <scope>NUCLEOTIDE SEQUENCE [LARGE SCALE GENOMIC DNA]</scope>
    <source>
        <strain evidence="2 3">CAUH18</strain>
    </source>
</reference>
<keyword evidence="1" id="KW-1133">Transmembrane helix</keyword>
<keyword evidence="1" id="KW-0472">Membrane</keyword>
<dbReference type="Proteomes" id="UP000063930">
    <property type="component" value="Chromosome"/>
</dbReference>
<dbReference type="EMBL" id="CP012381">
    <property type="protein sequence ID" value="ALI53218.1"/>
    <property type="molecule type" value="Genomic_DNA"/>
</dbReference>
<dbReference type="AlphaFoldDB" id="A0AAC9EZI5"/>
<accession>A0AAC9EZI5</accession>
<evidence type="ECO:0000313" key="2">
    <source>
        <dbReference type="EMBL" id="ALI53218.1"/>
    </source>
</evidence>
<name>A0AAC9EZI5_LACHE</name>
<sequence length="169" mass="19778">MDKNKIIIDYLNVLVNILRYAGWQILILVIFLYYRKEIPNFIKSVPQKLKKVTFNQVSIEFAQKVDSLKQYQDSNVKNNKISKDYIDDSNFVEVNRVRPDLGIFMSWQEVEFMLHEKGITKINSKSMQSLAQKGIIDSSQAKLISNLKKLRNQITHDPSLRVRQETARS</sequence>
<organism evidence="2 3">
    <name type="scientific">Lactobacillus helveticus</name>
    <name type="common">Lactobacillus suntoryeus</name>
    <dbReference type="NCBI Taxonomy" id="1587"/>
    <lineage>
        <taxon>Bacteria</taxon>
        <taxon>Bacillati</taxon>
        <taxon>Bacillota</taxon>
        <taxon>Bacilli</taxon>
        <taxon>Lactobacillales</taxon>
        <taxon>Lactobacillaceae</taxon>
        <taxon>Lactobacillus</taxon>
    </lineage>
</organism>
<feature type="transmembrane region" description="Helical" evidence="1">
    <location>
        <begin position="17"/>
        <end position="34"/>
    </location>
</feature>
<keyword evidence="1" id="KW-0812">Transmembrane</keyword>
<proteinExistence type="predicted"/>
<dbReference type="RefSeq" id="WP_054607586.1">
    <property type="nucleotide sequence ID" value="NZ_CP012381.1"/>
</dbReference>
<gene>
    <name evidence="2" type="ORF">ALV80_09480</name>
</gene>
<evidence type="ECO:0008006" key="4">
    <source>
        <dbReference type="Google" id="ProtNLM"/>
    </source>
</evidence>
<evidence type="ECO:0000256" key="1">
    <source>
        <dbReference type="SAM" id="Phobius"/>
    </source>
</evidence>
<protein>
    <recommendedName>
        <fullName evidence="4">DUF4145 domain-containing protein</fullName>
    </recommendedName>
</protein>
<evidence type="ECO:0000313" key="3">
    <source>
        <dbReference type="Proteomes" id="UP000063930"/>
    </source>
</evidence>